<dbReference type="NCBIfam" id="TIGR00002">
    <property type="entry name" value="S16"/>
    <property type="match status" value="1"/>
</dbReference>
<accession>A0A2M7DMS7</accession>
<dbReference type="Gene3D" id="3.30.1320.10">
    <property type="match status" value="1"/>
</dbReference>
<evidence type="ECO:0000256" key="1">
    <source>
        <dbReference type="ARBA" id="ARBA00022980"/>
    </source>
</evidence>
<dbReference type="InterPro" id="IPR000307">
    <property type="entry name" value="Ribosomal_bS16"/>
</dbReference>
<feature type="region of interest" description="Disordered" evidence="4">
    <location>
        <begin position="83"/>
        <end position="128"/>
    </location>
</feature>
<dbReference type="HAMAP" id="MF_00385">
    <property type="entry name" value="Ribosomal_bS16"/>
    <property type="match status" value="1"/>
</dbReference>
<evidence type="ECO:0000313" key="6">
    <source>
        <dbReference type="Proteomes" id="UP000228896"/>
    </source>
</evidence>
<feature type="compositionally biased region" description="Basic and acidic residues" evidence="4">
    <location>
        <begin position="91"/>
        <end position="106"/>
    </location>
</feature>
<sequence length="128" mass="14540">MLIIRLSRVGKKNKPMYRLIISEKARDLYGRSLEILGSYNPYTKNLQAKADRIKYWLEKGSGMSNTINNLLVEKGIIIGKKVKASKLGKKKKEESQEEKIGPKAKTEAPPIEPKTENKPAEKKSEIEK</sequence>
<dbReference type="GO" id="GO:0006412">
    <property type="term" value="P:translation"/>
    <property type="evidence" value="ECO:0007669"/>
    <property type="project" value="UniProtKB-UniRule"/>
</dbReference>
<keyword evidence="2 3" id="KW-0687">Ribonucleoprotein</keyword>
<reference evidence="6" key="1">
    <citation type="submission" date="2017-09" db="EMBL/GenBank/DDBJ databases">
        <title>Depth-based differentiation of microbial function through sediment-hosted aquifers and enrichment of novel symbionts in the deep terrestrial subsurface.</title>
        <authorList>
            <person name="Probst A.J."/>
            <person name="Ladd B."/>
            <person name="Jarett J.K."/>
            <person name="Geller-Mcgrath D.E."/>
            <person name="Sieber C.M.K."/>
            <person name="Emerson J.B."/>
            <person name="Anantharaman K."/>
            <person name="Thomas B.C."/>
            <person name="Malmstrom R."/>
            <person name="Stieglmeier M."/>
            <person name="Klingl A."/>
            <person name="Woyke T."/>
            <person name="Ryan C.M."/>
            <person name="Banfield J.F."/>
        </authorList>
    </citation>
    <scope>NUCLEOTIDE SEQUENCE [LARGE SCALE GENOMIC DNA]</scope>
</reference>
<dbReference type="Pfam" id="PF00886">
    <property type="entry name" value="Ribosomal_S16"/>
    <property type="match status" value="1"/>
</dbReference>
<proteinExistence type="inferred from homology"/>
<gene>
    <name evidence="3 5" type="primary">rpsP</name>
    <name evidence="5" type="ORF">COS18_03355</name>
</gene>
<protein>
    <recommendedName>
        <fullName evidence="3">Small ribosomal subunit protein bS16</fullName>
    </recommendedName>
</protein>
<keyword evidence="1 3" id="KW-0689">Ribosomal protein</keyword>
<evidence type="ECO:0000256" key="4">
    <source>
        <dbReference type="SAM" id="MobiDB-lite"/>
    </source>
</evidence>
<dbReference type="InterPro" id="IPR023803">
    <property type="entry name" value="Ribosomal_bS16_dom_sf"/>
</dbReference>
<comment type="caution">
    <text evidence="5">The sequence shown here is derived from an EMBL/GenBank/DDBJ whole genome shotgun (WGS) entry which is preliminary data.</text>
</comment>
<evidence type="ECO:0000256" key="3">
    <source>
        <dbReference type="HAMAP-Rule" id="MF_00385"/>
    </source>
</evidence>
<feature type="compositionally biased region" description="Basic and acidic residues" evidence="4">
    <location>
        <begin position="113"/>
        <end position="128"/>
    </location>
</feature>
<dbReference type="GO" id="GO:0005737">
    <property type="term" value="C:cytoplasm"/>
    <property type="evidence" value="ECO:0007669"/>
    <property type="project" value="UniProtKB-ARBA"/>
</dbReference>
<dbReference type="AlphaFoldDB" id="A0A2M7DMS7"/>
<dbReference type="GO" id="GO:0003735">
    <property type="term" value="F:structural constituent of ribosome"/>
    <property type="evidence" value="ECO:0007669"/>
    <property type="project" value="InterPro"/>
</dbReference>
<dbReference type="InterPro" id="IPR020592">
    <property type="entry name" value="Ribosomal_bS16_CS"/>
</dbReference>
<evidence type="ECO:0000313" key="5">
    <source>
        <dbReference type="EMBL" id="PIV51057.1"/>
    </source>
</evidence>
<dbReference type="PROSITE" id="PS00732">
    <property type="entry name" value="RIBOSOMAL_S16"/>
    <property type="match status" value="1"/>
</dbReference>
<dbReference type="SUPFAM" id="SSF54565">
    <property type="entry name" value="Ribosomal protein S16"/>
    <property type="match status" value="1"/>
</dbReference>
<dbReference type="PANTHER" id="PTHR12919">
    <property type="entry name" value="30S RIBOSOMAL PROTEIN S16"/>
    <property type="match status" value="1"/>
</dbReference>
<evidence type="ECO:0000256" key="2">
    <source>
        <dbReference type="ARBA" id="ARBA00023274"/>
    </source>
</evidence>
<organism evidence="5 6">
    <name type="scientific">Candidatus Falkowbacteria bacterium CG02_land_8_20_14_3_00_36_14</name>
    <dbReference type="NCBI Taxonomy" id="1974560"/>
    <lineage>
        <taxon>Bacteria</taxon>
        <taxon>Candidatus Falkowiibacteriota</taxon>
    </lineage>
</organism>
<dbReference type="GO" id="GO:0015935">
    <property type="term" value="C:small ribosomal subunit"/>
    <property type="evidence" value="ECO:0007669"/>
    <property type="project" value="TreeGrafter"/>
</dbReference>
<dbReference type="Proteomes" id="UP000228896">
    <property type="component" value="Unassembled WGS sequence"/>
</dbReference>
<comment type="similarity">
    <text evidence="3">Belongs to the bacterial ribosomal protein bS16 family.</text>
</comment>
<name>A0A2M7DMS7_9BACT</name>
<dbReference type="EMBL" id="PETS01000085">
    <property type="protein sequence ID" value="PIV51057.1"/>
    <property type="molecule type" value="Genomic_DNA"/>
</dbReference>
<dbReference type="PANTHER" id="PTHR12919:SF20">
    <property type="entry name" value="SMALL RIBOSOMAL SUBUNIT PROTEIN BS16M"/>
    <property type="match status" value="1"/>
</dbReference>